<dbReference type="EMBL" id="LS483426">
    <property type="protein sequence ID" value="SQH25269.1"/>
    <property type="molecule type" value="Genomic_DNA"/>
</dbReference>
<dbReference type="Gene3D" id="3.20.20.20">
    <property type="entry name" value="Dihydropteroate synthase-like"/>
    <property type="match status" value="1"/>
</dbReference>
<protein>
    <recommendedName>
        <fullName evidence="4 9">Dihydropteroate synthase</fullName>
        <shortName evidence="9">DHPS</shortName>
        <ecNumber evidence="4 9">2.5.1.15</ecNumber>
    </recommendedName>
    <alternativeName>
        <fullName evidence="9">Dihydropteroate pyrophosphorylase</fullName>
    </alternativeName>
</protein>
<dbReference type="GO" id="GO:0046654">
    <property type="term" value="P:tetrahydrofolate biosynthetic process"/>
    <property type="evidence" value="ECO:0007669"/>
    <property type="project" value="TreeGrafter"/>
</dbReference>
<keyword evidence="6 9" id="KW-0479">Metal-binding</keyword>
<dbReference type="InterPro" id="IPR006390">
    <property type="entry name" value="DHP_synth_dom"/>
</dbReference>
<dbReference type="EC" id="2.5.1.15" evidence="4 9"/>
<evidence type="ECO:0000256" key="1">
    <source>
        <dbReference type="ARBA" id="ARBA00000012"/>
    </source>
</evidence>
<dbReference type="PANTHER" id="PTHR20941:SF1">
    <property type="entry name" value="FOLIC ACID SYNTHESIS PROTEIN FOL1"/>
    <property type="match status" value="1"/>
</dbReference>
<reference evidence="11 12" key="1">
    <citation type="submission" date="2018-06" db="EMBL/GenBank/DDBJ databases">
        <authorList>
            <consortium name="Pathogen Informatics"/>
            <person name="Doyle S."/>
        </authorList>
    </citation>
    <scope>NUCLEOTIDE SEQUENCE [LARGE SCALE GENOMIC DNA]</scope>
    <source>
        <strain evidence="11 12">NCTC10529</strain>
    </source>
</reference>
<dbReference type="CDD" id="cd00739">
    <property type="entry name" value="DHPS"/>
    <property type="match status" value="1"/>
</dbReference>
<evidence type="ECO:0000259" key="10">
    <source>
        <dbReference type="PROSITE" id="PS50972"/>
    </source>
</evidence>
<organism evidence="11 12">
    <name type="scientific">Kingella kingae</name>
    <dbReference type="NCBI Taxonomy" id="504"/>
    <lineage>
        <taxon>Bacteria</taxon>
        <taxon>Pseudomonadati</taxon>
        <taxon>Pseudomonadota</taxon>
        <taxon>Betaproteobacteria</taxon>
        <taxon>Neisseriales</taxon>
        <taxon>Neisseriaceae</taxon>
        <taxon>Kingella</taxon>
    </lineage>
</organism>
<dbReference type="GO" id="GO:0046872">
    <property type="term" value="F:metal ion binding"/>
    <property type="evidence" value="ECO:0007669"/>
    <property type="project" value="UniProtKB-KW"/>
</dbReference>
<comment type="cofactor">
    <cofactor evidence="2 9">
        <name>Mg(2+)</name>
        <dbReference type="ChEBI" id="CHEBI:18420"/>
    </cofactor>
</comment>
<dbReference type="Proteomes" id="UP000248598">
    <property type="component" value="Chromosome 1"/>
</dbReference>
<feature type="domain" description="Pterin-binding" evidence="10">
    <location>
        <begin position="17"/>
        <end position="270"/>
    </location>
</feature>
<sequence length="279" mass="31238">MNKIWQTTRFTLDLQQPKIMGIVNLTPDSFSDGGTYSQTVKAACNHAEQLLRDGADILDIGGESTRPNASVVTPQEEWQRVRDVLAEVSRWNVPISLDTRRTGVMQQALEHDFVDIINDVQALEDAGAVELLAQQPQTGICLMHMKGTPSTMQSQAAYQNVVQEVYDYLQQRQAACTLAGIAPERIVWDMGFGFAKNLQHNQAIMQNLRQFDQRPVLVGVSRKRMIGEITEREQARERVSGSVVAALFAYTQGAAILRVHDVRETVDALKVWRFLQSGL</sequence>
<evidence type="ECO:0000256" key="2">
    <source>
        <dbReference type="ARBA" id="ARBA00001946"/>
    </source>
</evidence>
<comment type="similarity">
    <text evidence="9">Belongs to the DHPS family.</text>
</comment>
<evidence type="ECO:0000256" key="3">
    <source>
        <dbReference type="ARBA" id="ARBA00004763"/>
    </source>
</evidence>
<dbReference type="SUPFAM" id="SSF51717">
    <property type="entry name" value="Dihydropteroate synthetase-like"/>
    <property type="match status" value="1"/>
</dbReference>
<dbReference type="NCBIfam" id="TIGR01496">
    <property type="entry name" value="DHPS"/>
    <property type="match status" value="1"/>
</dbReference>
<dbReference type="GO" id="GO:0004156">
    <property type="term" value="F:dihydropteroate synthase activity"/>
    <property type="evidence" value="ECO:0007669"/>
    <property type="project" value="UniProtKB-EC"/>
</dbReference>
<dbReference type="GO" id="GO:0046656">
    <property type="term" value="P:folic acid biosynthetic process"/>
    <property type="evidence" value="ECO:0007669"/>
    <property type="project" value="UniProtKB-KW"/>
</dbReference>
<accession>A0AAX2J4K6</accession>
<evidence type="ECO:0000256" key="6">
    <source>
        <dbReference type="ARBA" id="ARBA00022723"/>
    </source>
</evidence>
<evidence type="ECO:0000256" key="7">
    <source>
        <dbReference type="ARBA" id="ARBA00022842"/>
    </source>
</evidence>
<dbReference type="AlphaFoldDB" id="A0AAX2J4K6"/>
<proteinExistence type="inferred from homology"/>
<dbReference type="GeneID" id="93262747"/>
<evidence type="ECO:0000313" key="12">
    <source>
        <dbReference type="Proteomes" id="UP000248598"/>
    </source>
</evidence>
<evidence type="ECO:0000256" key="5">
    <source>
        <dbReference type="ARBA" id="ARBA00022679"/>
    </source>
</evidence>
<dbReference type="Pfam" id="PF00809">
    <property type="entry name" value="Pterin_bind"/>
    <property type="match status" value="1"/>
</dbReference>
<dbReference type="InterPro" id="IPR000489">
    <property type="entry name" value="Pterin-binding_dom"/>
</dbReference>
<keyword evidence="5 9" id="KW-0808">Transferase</keyword>
<dbReference type="PROSITE" id="PS50972">
    <property type="entry name" value="PTERIN_BINDING"/>
    <property type="match status" value="1"/>
</dbReference>
<comment type="function">
    <text evidence="9">Catalyzes the condensation of para-aminobenzoate (pABA) with 6-hydroxymethyl-7,8-dihydropterin diphosphate (DHPt-PP) to form 7,8-dihydropteroate (H2Pte), the immediate precursor of folate derivatives.</text>
</comment>
<dbReference type="PANTHER" id="PTHR20941">
    <property type="entry name" value="FOLATE SYNTHESIS PROTEINS"/>
    <property type="match status" value="1"/>
</dbReference>
<gene>
    <name evidence="11" type="primary">folP</name>
    <name evidence="11" type="ORF">NCTC10529_01465</name>
</gene>
<dbReference type="InterPro" id="IPR011005">
    <property type="entry name" value="Dihydropteroate_synth-like_sf"/>
</dbReference>
<dbReference type="PROSITE" id="PS00792">
    <property type="entry name" value="DHPS_1"/>
    <property type="match status" value="1"/>
</dbReference>
<keyword evidence="7 9" id="KW-0460">Magnesium</keyword>
<evidence type="ECO:0000256" key="8">
    <source>
        <dbReference type="ARBA" id="ARBA00022909"/>
    </source>
</evidence>
<keyword evidence="8 9" id="KW-0289">Folate biosynthesis</keyword>
<dbReference type="RefSeq" id="WP_003786939.1">
    <property type="nucleotide sequence ID" value="NZ_CP091518.1"/>
</dbReference>
<comment type="pathway">
    <text evidence="3 9">Cofactor biosynthesis; tetrahydrofolate biosynthesis; 7,8-dihydrofolate from 2-amino-4-hydroxy-6-hydroxymethyl-7,8-dihydropteridine diphosphate and 4-aminobenzoate: step 1/2.</text>
</comment>
<evidence type="ECO:0000256" key="4">
    <source>
        <dbReference type="ARBA" id="ARBA00012458"/>
    </source>
</evidence>
<evidence type="ECO:0000313" key="11">
    <source>
        <dbReference type="EMBL" id="SQH25269.1"/>
    </source>
</evidence>
<dbReference type="PROSITE" id="PS00793">
    <property type="entry name" value="DHPS_2"/>
    <property type="match status" value="1"/>
</dbReference>
<dbReference type="GO" id="GO:0005829">
    <property type="term" value="C:cytosol"/>
    <property type="evidence" value="ECO:0007669"/>
    <property type="project" value="TreeGrafter"/>
</dbReference>
<comment type="catalytic activity">
    <reaction evidence="1">
        <text>(7,8-dihydropterin-6-yl)methyl diphosphate + 4-aminobenzoate = 7,8-dihydropteroate + diphosphate</text>
        <dbReference type="Rhea" id="RHEA:19949"/>
        <dbReference type="ChEBI" id="CHEBI:17836"/>
        <dbReference type="ChEBI" id="CHEBI:17839"/>
        <dbReference type="ChEBI" id="CHEBI:33019"/>
        <dbReference type="ChEBI" id="CHEBI:72950"/>
        <dbReference type="EC" id="2.5.1.15"/>
    </reaction>
</comment>
<dbReference type="InterPro" id="IPR045031">
    <property type="entry name" value="DHP_synth-like"/>
</dbReference>
<name>A0AAX2J4K6_KINKI</name>
<evidence type="ECO:0000256" key="9">
    <source>
        <dbReference type="RuleBase" id="RU361205"/>
    </source>
</evidence>